<feature type="transmembrane region" description="Helical" evidence="9">
    <location>
        <begin position="660"/>
        <end position="681"/>
    </location>
</feature>
<keyword evidence="12" id="KW-1185">Reference proteome</keyword>
<evidence type="ECO:0000256" key="7">
    <source>
        <dbReference type="ARBA" id="ARBA00023303"/>
    </source>
</evidence>
<protein>
    <recommendedName>
        <fullName evidence="10">VWFA domain-containing protein</fullName>
    </recommendedName>
</protein>
<evidence type="ECO:0000256" key="3">
    <source>
        <dbReference type="ARBA" id="ARBA00022692"/>
    </source>
</evidence>
<keyword evidence="3 9" id="KW-0812">Transmembrane</keyword>
<dbReference type="Gene3D" id="2.60.120.920">
    <property type="match status" value="1"/>
</dbReference>
<dbReference type="InterPro" id="IPR044736">
    <property type="entry name" value="Gid1/RanBPM/SPLA_SPRY"/>
</dbReference>
<dbReference type="InterPro" id="IPR002035">
    <property type="entry name" value="VWF_A"/>
</dbReference>
<feature type="transmembrane region" description="Helical" evidence="9">
    <location>
        <begin position="565"/>
        <end position="592"/>
    </location>
</feature>
<feature type="transmembrane region" description="Helical" evidence="9">
    <location>
        <begin position="412"/>
        <end position="431"/>
    </location>
</feature>
<dbReference type="PANTHER" id="PTHR10117:SF54">
    <property type="entry name" value="TRANSIENT RECEPTOR POTENTIAL-GAMMA PROTEIN"/>
    <property type="match status" value="1"/>
</dbReference>
<evidence type="ECO:0000256" key="2">
    <source>
        <dbReference type="ARBA" id="ARBA00022448"/>
    </source>
</evidence>
<dbReference type="SUPFAM" id="SSF49899">
    <property type="entry name" value="Concanavalin A-like lectins/glucanases"/>
    <property type="match status" value="1"/>
</dbReference>
<name>A0ABN8NZQ4_9CNID</name>
<dbReference type="InterPro" id="IPR036465">
    <property type="entry name" value="vWFA_dom_sf"/>
</dbReference>
<feature type="domain" description="VWFA" evidence="10">
    <location>
        <begin position="174"/>
        <end position="369"/>
    </location>
</feature>
<organism evidence="11 12">
    <name type="scientific">Porites lobata</name>
    <dbReference type="NCBI Taxonomy" id="104759"/>
    <lineage>
        <taxon>Eukaryota</taxon>
        <taxon>Metazoa</taxon>
        <taxon>Cnidaria</taxon>
        <taxon>Anthozoa</taxon>
        <taxon>Hexacorallia</taxon>
        <taxon>Scleractinia</taxon>
        <taxon>Fungiina</taxon>
        <taxon>Poritidae</taxon>
        <taxon>Porites</taxon>
    </lineage>
</organism>
<gene>
    <name evidence="11" type="ORF">PLOB_00031358</name>
</gene>
<evidence type="ECO:0000256" key="6">
    <source>
        <dbReference type="ARBA" id="ARBA00023136"/>
    </source>
</evidence>
<keyword evidence="5" id="KW-0406">Ion transport</keyword>
<comment type="caution">
    <text evidence="11">The sequence shown here is derived from an EMBL/GenBank/DDBJ whole genome shotgun (WGS) entry which is preliminary data.</text>
</comment>
<feature type="transmembrane region" description="Helical" evidence="9">
    <location>
        <begin position="530"/>
        <end position="553"/>
    </location>
</feature>
<keyword evidence="2" id="KW-0813">Transport</keyword>
<feature type="transmembrane region" description="Helical" evidence="9">
    <location>
        <begin position="499"/>
        <end position="518"/>
    </location>
</feature>
<dbReference type="Pfam" id="PF00520">
    <property type="entry name" value="Ion_trans"/>
    <property type="match status" value="1"/>
</dbReference>
<dbReference type="Proteomes" id="UP001159405">
    <property type="component" value="Unassembled WGS sequence"/>
</dbReference>
<feature type="transmembrane region" description="Helical" evidence="9">
    <location>
        <begin position="139"/>
        <end position="160"/>
    </location>
</feature>
<dbReference type="InterPro" id="IPR043136">
    <property type="entry name" value="B30.2/SPRY_sf"/>
</dbReference>
<evidence type="ECO:0000256" key="5">
    <source>
        <dbReference type="ARBA" id="ARBA00023065"/>
    </source>
</evidence>
<evidence type="ECO:0000313" key="12">
    <source>
        <dbReference type="Proteomes" id="UP001159405"/>
    </source>
</evidence>
<evidence type="ECO:0000256" key="8">
    <source>
        <dbReference type="SAM" id="Coils"/>
    </source>
</evidence>
<evidence type="ECO:0000256" key="1">
    <source>
        <dbReference type="ARBA" id="ARBA00004141"/>
    </source>
</evidence>
<dbReference type="InterPro" id="IPR002153">
    <property type="entry name" value="TRPC_channel"/>
</dbReference>
<feature type="coiled-coil region" evidence="8">
    <location>
        <begin position="1048"/>
        <end position="1089"/>
    </location>
</feature>
<evidence type="ECO:0000256" key="9">
    <source>
        <dbReference type="SAM" id="Phobius"/>
    </source>
</evidence>
<evidence type="ECO:0000256" key="4">
    <source>
        <dbReference type="ARBA" id="ARBA00022989"/>
    </source>
</evidence>
<dbReference type="CDD" id="cd12885">
    <property type="entry name" value="SPRY_RanBP_like"/>
    <property type="match status" value="1"/>
</dbReference>
<evidence type="ECO:0000259" key="10">
    <source>
        <dbReference type="PROSITE" id="PS50234"/>
    </source>
</evidence>
<keyword evidence="7" id="KW-0407">Ion channel</keyword>
<evidence type="ECO:0000313" key="11">
    <source>
        <dbReference type="EMBL" id="CAH3124729.1"/>
    </source>
</evidence>
<proteinExistence type="predicted"/>
<sequence length="1091" mass="125196">TDFEKGLNRKLASDDFDDIAEAITPKNLGQCAKNALLKAFEVSGYLRFQARQDRPDVEEIDKLANSVEEFTTSLIDPLKSDTREREAFGDTLDLILDKAIEHNQEKFLSHPVVYNLLDKIWRGRFAGWKSKWPMKWMMLKFYCLLDIFLFPFLFAVLFFIHNINKWRRKRRELDLCFILNATGKRGKEDLSKMIDCIKYIISQIGVSSTNYCVVSLKRGKSFQYIKFDNSESTYINDQEGRGRLVFKNVRDNLIRKLDALNPPLNCCPALHDDFQQAEEAFKSDAVRITSKKVVILFSNDSTGSFGPQKGKLRHHANNLTETIGAKIVPVAIGDRPVVDDLERIASENKVFRTQLEDHAKLARMLLREVYEEDIYEKYLDFFTTPYFVFVRDTLSYLFLLGLHMSICLSPATISFSATEWVILVFFIGRFLSEIKQYNARVALKRGRKYSIKQRRYDYHQQSSDSQDENIELVVEVEGNFRSRKILSSLGKYFSDRWNVLDFIMLVIYVVTFLLRMVTWGVSTSIPGNKALVIAGYFYGLNTMILTLRVFGHLMETSKATGTTHIALISIIVDVAIIFIQFTVGVLAFSLAITKIYVAEGSYISTGERLLKNKNGYLDCHFNGLSCWYNIMKHLAWTLLGITELEIFSTTESASDFLATILYAIFIVVALVLLVNMMIAVLSHTYERVQNNSLRAWSFKRAVTIRTYRDYHPIPVPFNLLSQFFLALSRRSNHHTEKMERKVQALDHMIEKLKVIYFAKYGFSFPLSDEDKMNGMFAETSRNREMCNQIIRRVFTDSSQSNHSLPDGPLAWKSAGIHIEDHLLTYLGPEHCSRCSISRKDFHGARYKLPFSNKLPKFEVIIQEDGMKRDIVIGVVRAKHDVHFAAGEIRHTVGYHACNGHIVYCDGSKKQLLMKEGPVVYRGDLIGCWADFDEASYDQIPIHFTLNGHKVAQVSISMGTDKSDLFPFVGMKHNGIRVLAKMCPANEKRSQDKRESLENGHEVLSSMFSEMQQAKVLYNTLESVGEVKESSDVILQHLKESSEKISDGMRTHEENMKKIESAVEAQNQRIEELHKALNQILNIVKEKAEKEP</sequence>
<accession>A0ABN8NZQ4</accession>
<dbReference type="PROSITE" id="PS50234">
    <property type="entry name" value="VWFA"/>
    <property type="match status" value="1"/>
</dbReference>
<dbReference type="PANTHER" id="PTHR10117">
    <property type="entry name" value="TRANSIENT RECEPTOR POTENTIAL CHANNEL"/>
    <property type="match status" value="1"/>
</dbReference>
<dbReference type="SUPFAM" id="SSF53300">
    <property type="entry name" value="vWA-like"/>
    <property type="match status" value="1"/>
</dbReference>
<keyword evidence="8" id="KW-0175">Coiled coil</keyword>
<comment type="subcellular location">
    <subcellularLocation>
        <location evidence="1">Membrane</location>
        <topology evidence="1">Multi-pass membrane protein</topology>
    </subcellularLocation>
</comment>
<dbReference type="InterPro" id="IPR013320">
    <property type="entry name" value="ConA-like_dom_sf"/>
</dbReference>
<feature type="non-terminal residue" evidence="11">
    <location>
        <position position="1"/>
    </location>
</feature>
<keyword evidence="4 9" id="KW-1133">Transmembrane helix</keyword>
<dbReference type="Gene3D" id="3.40.50.410">
    <property type="entry name" value="von Willebrand factor, type A domain"/>
    <property type="match status" value="1"/>
</dbReference>
<dbReference type="EMBL" id="CALNXK010000040">
    <property type="protein sequence ID" value="CAH3124729.1"/>
    <property type="molecule type" value="Genomic_DNA"/>
</dbReference>
<dbReference type="InterPro" id="IPR005821">
    <property type="entry name" value="Ion_trans_dom"/>
</dbReference>
<keyword evidence="6 9" id="KW-0472">Membrane</keyword>
<reference evidence="11 12" key="1">
    <citation type="submission" date="2022-05" db="EMBL/GenBank/DDBJ databases">
        <authorList>
            <consortium name="Genoscope - CEA"/>
            <person name="William W."/>
        </authorList>
    </citation>
    <scope>NUCLEOTIDE SEQUENCE [LARGE SCALE GENOMIC DNA]</scope>
</reference>